<evidence type="ECO:0000256" key="6">
    <source>
        <dbReference type="ARBA" id="ARBA00022989"/>
    </source>
</evidence>
<comment type="caution">
    <text evidence="9">The sequence shown here is derived from an EMBL/GenBank/DDBJ whole genome shotgun (WGS) entry which is preliminary data.</text>
</comment>
<dbReference type="PANTHER" id="PTHR21716:SF53">
    <property type="entry name" value="PERMEASE PERM-RELATED"/>
    <property type="match status" value="1"/>
</dbReference>
<evidence type="ECO:0000256" key="2">
    <source>
        <dbReference type="ARBA" id="ARBA00009773"/>
    </source>
</evidence>
<evidence type="ECO:0000256" key="4">
    <source>
        <dbReference type="ARBA" id="ARBA00022475"/>
    </source>
</evidence>
<reference evidence="10" key="1">
    <citation type="submission" date="2017-09" db="EMBL/GenBank/DDBJ databases">
        <title>Depth-based differentiation of microbial function through sediment-hosted aquifers and enrichment of novel symbionts in the deep terrestrial subsurface.</title>
        <authorList>
            <person name="Probst A.J."/>
            <person name="Ladd B."/>
            <person name="Jarett J.K."/>
            <person name="Geller-Mcgrath D.E."/>
            <person name="Sieber C.M.K."/>
            <person name="Emerson J.B."/>
            <person name="Anantharaman K."/>
            <person name="Thomas B.C."/>
            <person name="Malmstrom R."/>
            <person name="Stieglmeier M."/>
            <person name="Klingl A."/>
            <person name="Woyke T."/>
            <person name="Ryan C.M."/>
            <person name="Banfield J.F."/>
        </authorList>
    </citation>
    <scope>NUCLEOTIDE SEQUENCE [LARGE SCALE GENOMIC DNA]</scope>
</reference>
<dbReference type="PANTHER" id="PTHR21716">
    <property type="entry name" value="TRANSMEMBRANE PROTEIN"/>
    <property type="match status" value="1"/>
</dbReference>
<evidence type="ECO:0000256" key="5">
    <source>
        <dbReference type="ARBA" id="ARBA00022692"/>
    </source>
</evidence>
<feature type="transmembrane region" description="Helical" evidence="8">
    <location>
        <begin position="65"/>
        <end position="87"/>
    </location>
</feature>
<keyword evidence="4" id="KW-1003">Cell membrane</keyword>
<dbReference type="Pfam" id="PF01594">
    <property type="entry name" value="AI-2E_transport"/>
    <property type="match status" value="1"/>
</dbReference>
<feature type="transmembrane region" description="Helical" evidence="8">
    <location>
        <begin position="12"/>
        <end position="30"/>
    </location>
</feature>
<organism evidence="9 10">
    <name type="scientific">Candidatus Magasanikbacteria bacterium CG_4_10_14_0_2_um_filter_37_12</name>
    <dbReference type="NCBI Taxonomy" id="1974637"/>
    <lineage>
        <taxon>Bacteria</taxon>
        <taxon>Candidatus Magasanikiibacteriota</taxon>
    </lineage>
</organism>
<keyword evidence="7 8" id="KW-0472">Membrane</keyword>
<comment type="similarity">
    <text evidence="2">Belongs to the autoinducer-2 exporter (AI-2E) (TC 2.A.86) family.</text>
</comment>
<feature type="transmembrane region" description="Helical" evidence="8">
    <location>
        <begin position="252"/>
        <end position="285"/>
    </location>
</feature>
<gene>
    <name evidence="9" type="ORF">COX81_00425</name>
</gene>
<keyword evidence="3" id="KW-0813">Transport</keyword>
<feature type="transmembrane region" description="Helical" evidence="8">
    <location>
        <begin position="210"/>
        <end position="232"/>
    </location>
</feature>
<accession>A0A2M7V9U4</accession>
<dbReference type="GO" id="GO:0055085">
    <property type="term" value="P:transmembrane transport"/>
    <property type="evidence" value="ECO:0007669"/>
    <property type="project" value="TreeGrafter"/>
</dbReference>
<name>A0A2M7V9U4_9BACT</name>
<evidence type="ECO:0000256" key="3">
    <source>
        <dbReference type="ARBA" id="ARBA00022448"/>
    </source>
</evidence>
<comment type="subcellular location">
    <subcellularLocation>
        <location evidence="1">Cell membrane</location>
        <topology evidence="1">Multi-pass membrane protein</topology>
    </subcellularLocation>
</comment>
<evidence type="ECO:0000256" key="8">
    <source>
        <dbReference type="SAM" id="Phobius"/>
    </source>
</evidence>
<dbReference type="GO" id="GO:0005886">
    <property type="term" value="C:plasma membrane"/>
    <property type="evidence" value="ECO:0007669"/>
    <property type="project" value="UniProtKB-SubCell"/>
</dbReference>
<dbReference type="Proteomes" id="UP000228568">
    <property type="component" value="Unassembled WGS sequence"/>
</dbReference>
<dbReference type="AlphaFoldDB" id="A0A2M7V9U4"/>
<dbReference type="InterPro" id="IPR002549">
    <property type="entry name" value="AI-2E-like"/>
</dbReference>
<evidence type="ECO:0000313" key="9">
    <source>
        <dbReference type="EMBL" id="PIZ95626.1"/>
    </source>
</evidence>
<proteinExistence type="inferred from homology"/>
<evidence type="ECO:0000313" key="10">
    <source>
        <dbReference type="Proteomes" id="UP000228568"/>
    </source>
</evidence>
<evidence type="ECO:0008006" key="11">
    <source>
        <dbReference type="Google" id="ProtNLM"/>
    </source>
</evidence>
<dbReference type="EMBL" id="PFPK01000007">
    <property type="protein sequence ID" value="PIZ95626.1"/>
    <property type="molecule type" value="Genomic_DNA"/>
</dbReference>
<evidence type="ECO:0000256" key="1">
    <source>
        <dbReference type="ARBA" id="ARBA00004651"/>
    </source>
</evidence>
<protein>
    <recommendedName>
        <fullName evidence="11">AI-2E family transporter</fullName>
    </recommendedName>
</protein>
<feature type="transmembrane region" description="Helical" evidence="8">
    <location>
        <begin position="149"/>
        <end position="175"/>
    </location>
</feature>
<keyword evidence="6 8" id="KW-1133">Transmembrane helix</keyword>
<evidence type="ECO:0000256" key="7">
    <source>
        <dbReference type="ARBA" id="ARBA00023136"/>
    </source>
</evidence>
<keyword evidence="5 8" id="KW-0812">Transmembrane</keyword>
<sequence>MQDVKIHISTWSILKVIAIGVLFYIVILVWKILLLLFIALILAALIDPFAEWLGKRKIPRSIAVLLIYIVLGGIVIFSVTILTPVIASDAPQLLENMGKFWTSFQENHVVQEILGGLKSISEIIPSSVSVDSGASVLQQSAVGPTISSIFSTVTGFFGGVFSLVLVLVMTFYMVAQDDPIKKILRSLAPDEYVPYLSQLFKKMRDKLGTWMRGQLILSLIIGAMVTVGLFLLGVKYAAVLGLLAGLFEFIPYLGPILAAIPALFFAFSQGGAIKFVFVLVMYIIIQQIENHLLVPKVMQRVVGLNPIVSIVAVLIGAKLAGVAGALLAIPVATALSVFAKDVLEKNK</sequence>
<feature type="transmembrane region" description="Helical" evidence="8">
    <location>
        <begin position="36"/>
        <end position="53"/>
    </location>
</feature>